<comment type="similarity">
    <text evidence="2">Belongs to the mitochondrion-specific ribosomal protein mL43 family.</text>
</comment>
<protein>
    <recommendedName>
        <fullName evidence="6">Large ribosomal subunit protein mL43</fullName>
    </recommendedName>
</protein>
<dbReference type="SUPFAM" id="SSF52833">
    <property type="entry name" value="Thioredoxin-like"/>
    <property type="match status" value="1"/>
</dbReference>
<evidence type="ECO:0000256" key="5">
    <source>
        <dbReference type="ARBA" id="ARBA00023274"/>
    </source>
</evidence>
<organism evidence="9 10">
    <name type="scientific">Gossypium raimondii</name>
    <name type="common">Peruvian cotton</name>
    <name type="synonym">Gossypium klotzschianum subsp. raimondii</name>
    <dbReference type="NCBI Taxonomy" id="29730"/>
    <lineage>
        <taxon>Eukaryota</taxon>
        <taxon>Viridiplantae</taxon>
        <taxon>Streptophyta</taxon>
        <taxon>Embryophyta</taxon>
        <taxon>Tracheophyta</taxon>
        <taxon>Spermatophyta</taxon>
        <taxon>Magnoliopsida</taxon>
        <taxon>eudicotyledons</taxon>
        <taxon>Gunneridae</taxon>
        <taxon>Pentapetalae</taxon>
        <taxon>rosids</taxon>
        <taxon>malvids</taxon>
        <taxon>Malvales</taxon>
        <taxon>Malvaceae</taxon>
        <taxon>Malvoideae</taxon>
        <taxon>Gossypium</taxon>
    </lineage>
</organism>
<dbReference type="EMBL" id="CM001743">
    <property type="protein sequence ID" value="KJB23134.1"/>
    <property type="molecule type" value="Genomic_DNA"/>
</dbReference>
<dbReference type="InterPro" id="IPR007741">
    <property type="entry name" value="Ribosomal_mL43/mS25/NADH_DH"/>
</dbReference>
<dbReference type="GO" id="GO:0003735">
    <property type="term" value="F:structural constituent of ribosome"/>
    <property type="evidence" value="ECO:0007669"/>
    <property type="project" value="InterPro"/>
</dbReference>
<proteinExistence type="inferred from homology"/>
<gene>
    <name evidence="9" type="ORF">B456_004G083000</name>
</gene>
<dbReference type="GO" id="GO:0032543">
    <property type="term" value="P:mitochondrial translation"/>
    <property type="evidence" value="ECO:0007669"/>
    <property type="project" value="InterPro"/>
</dbReference>
<feature type="transmembrane region" description="Helical" evidence="7">
    <location>
        <begin position="21"/>
        <end position="43"/>
    </location>
</feature>
<dbReference type="PANTHER" id="PTHR21396:SF2">
    <property type="entry name" value="LARGE RIBOSOMAL SUBUNIT PROTEIN ML43"/>
    <property type="match status" value="1"/>
</dbReference>
<keyword evidence="10" id="KW-1185">Reference proteome</keyword>
<evidence type="ECO:0000256" key="7">
    <source>
        <dbReference type="SAM" id="Phobius"/>
    </source>
</evidence>
<keyword evidence="4" id="KW-0496">Mitochondrion</keyword>
<keyword evidence="7" id="KW-0472">Membrane</keyword>
<keyword evidence="7" id="KW-0812">Transmembrane</keyword>
<evidence type="ECO:0000313" key="10">
    <source>
        <dbReference type="Proteomes" id="UP000032304"/>
    </source>
</evidence>
<evidence type="ECO:0000256" key="3">
    <source>
        <dbReference type="ARBA" id="ARBA00022980"/>
    </source>
</evidence>
<dbReference type="InterPro" id="IPR039927">
    <property type="entry name" value="Ribosomal_mL43"/>
</dbReference>
<sequence>MIMICADGCSMIDRRMVSYLSILNVSFFYACMCAFMFICVMFLTNLMGETCSACEEIKAFMESELPTFKEKNPQLEVVTELIRGQHPHLKGFYKNKNERVVCVKNMTPEDILLYATRLRNALGRKVVKLRTRHVTKHPSVQGTWTTDVKF</sequence>
<evidence type="ECO:0000256" key="2">
    <source>
        <dbReference type="ARBA" id="ARBA00006073"/>
    </source>
</evidence>
<dbReference type="PANTHER" id="PTHR21396">
    <property type="entry name" value="39S RIBOSOMAL PROTEIN L43"/>
    <property type="match status" value="1"/>
</dbReference>
<dbReference type="Pfam" id="PF05047">
    <property type="entry name" value="L51_S25_CI-B8"/>
    <property type="match status" value="1"/>
</dbReference>
<dbReference type="eggNOG" id="KOG3445">
    <property type="taxonomic scope" value="Eukaryota"/>
</dbReference>
<keyword evidence="7" id="KW-1133">Transmembrane helix</keyword>
<evidence type="ECO:0000256" key="1">
    <source>
        <dbReference type="ARBA" id="ARBA00004173"/>
    </source>
</evidence>
<comment type="subcellular location">
    <subcellularLocation>
        <location evidence="1">Mitochondrion</location>
    </subcellularLocation>
</comment>
<dbReference type="STRING" id="29730.A0A0D2QU65"/>
<accession>A0A0D2QU65</accession>
<evidence type="ECO:0000313" key="9">
    <source>
        <dbReference type="EMBL" id="KJB23134.1"/>
    </source>
</evidence>
<dbReference type="Gene3D" id="3.40.30.10">
    <property type="entry name" value="Glutaredoxin"/>
    <property type="match status" value="1"/>
</dbReference>
<evidence type="ECO:0000256" key="6">
    <source>
        <dbReference type="ARBA" id="ARBA00035188"/>
    </source>
</evidence>
<keyword evidence="5" id="KW-0687">Ribonucleoprotein</keyword>
<dbReference type="Proteomes" id="UP000032304">
    <property type="component" value="Chromosome 4"/>
</dbReference>
<reference evidence="9 10" key="1">
    <citation type="journal article" date="2012" name="Nature">
        <title>Repeated polyploidization of Gossypium genomes and the evolution of spinnable cotton fibres.</title>
        <authorList>
            <person name="Paterson A.H."/>
            <person name="Wendel J.F."/>
            <person name="Gundlach H."/>
            <person name="Guo H."/>
            <person name="Jenkins J."/>
            <person name="Jin D."/>
            <person name="Llewellyn D."/>
            <person name="Showmaker K.C."/>
            <person name="Shu S."/>
            <person name="Udall J."/>
            <person name="Yoo M.J."/>
            <person name="Byers R."/>
            <person name="Chen W."/>
            <person name="Doron-Faigenboim A."/>
            <person name="Duke M.V."/>
            <person name="Gong L."/>
            <person name="Grimwood J."/>
            <person name="Grover C."/>
            <person name="Grupp K."/>
            <person name="Hu G."/>
            <person name="Lee T.H."/>
            <person name="Li J."/>
            <person name="Lin L."/>
            <person name="Liu T."/>
            <person name="Marler B.S."/>
            <person name="Page J.T."/>
            <person name="Roberts A.W."/>
            <person name="Romanel E."/>
            <person name="Sanders W.S."/>
            <person name="Szadkowski E."/>
            <person name="Tan X."/>
            <person name="Tang H."/>
            <person name="Xu C."/>
            <person name="Wang J."/>
            <person name="Wang Z."/>
            <person name="Zhang D."/>
            <person name="Zhang L."/>
            <person name="Ashrafi H."/>
            <person name="Bedon F."/>
            <person name="Bowers J.E."/>
            <person name="Brubaker C.L."/>
            <person name="Chee P.W."/>
            <person name="Das S."/>
            <person name="Gingle A.R."/>
            <person name="Haigler C.H."/>
            <person name="Harker D."/>
            <person name="Hoffmann L.V."/>
            <person name="Hovav R."/>
            <person name="Jones D.C."/>
            <person name="Lemke C."/>
            <person name="Mansoor S."/>
            <person name="ur Rahman M."/>
            <person name="Rainville L.N."/>
            <person name="Rambani A."/>
            <person name="Reddy U.K."/>
            <person name="Rong J.K."/>
            <person name="Saranga Y."/>
            <person name="Scheffler B.E."/>
            <person name="Scheffler J.A."/>
            <person name="Stelly D.M."/>
            <person name="Triplett B.A."/>
            <person name="Van Deynze A."/>
            <person name="Vaslin M.F."/>
            <person name="Waghmare V.N."/>
            <person name="Walford S.A."/>
            <person name="Wright R.J."/>
            <person name="Zaki E.A."/>
            <person name="Zhang T."/>
            <person name="Dennis E.S."/>
            <person name="Mayer K.F."/>
            <person name="Peterson D.G."/>
            <person name="Rokhsar D.S."/>
            <person name="Wang X."/>
            <person name="Schmutz J."/>
        </authorList>
    </citation>
    <scope>NUCLEOTIDE SEQUENCE [LARGE SCALE GENOMIC DNA]</scope>
</reference>
<dbReference type="GO" id="GO:0005762">
    <property type="term" value="C:mitochondrial large ribosomal subunit"/>
    <property type="evidence" value="ECO:0007669"/>
    <property type="project" value="TreeGrafter"/>
</dbReference>
<dbReference type="SMART" id="SM00916">
    <property type="entry name" value="L51_S25_CI-B8"/>
    <property type="match status" value="1"/>
</dbReference>
<feature type="domain" description="Ribosomal protein/NADH dehydrogenase" evidence="8">
    <location>
        <begin position="56"/>
        <end position="122"/>
    </location>
</feature>
<keyword evidence="3" id="KW-0689">Ribosomal protein</keyword>
<evidence type="ECO:0000256" key="4">
    <source>
        <dbReference type="ARBA" id="ARBA00023128"/>
    </source>
</evidence>
<dbReference type="Gramene" id="KJB23134">
    <property type="protein sequence ID" value="KJB23134"/>
    <property type="gene ID" value="B456_004G083000"/>
</dbReference>
<name>A0A0D2QU65_GOSRA</name>
<dbReference type="InterPro" id="IPR036249">
    <property type="entry name" value="Thioredoxin-like_sf"/>
</dbReference>
<evidence type="ECO:0000259" key="8">
    <source>
        <dbReference type="SMART" id="SM00916"/>
    </source>
</evidence>
<dbReference type="AlphaFoldDB" id="A0A0D2QU65"/>